<feature type="domain" description="Phytase-like" evidence="2">
    <location>
        <begin position="69"/>
        <end position="357"/>
    </location>
</feature>
<dbReference type="SUPFAM" id="SSF63829">
    <property type="entry name" value="Calcium-dependent phosphotriesterase"/>
    <property type="match status" value="1"/>
</dbReference>
<dbReference type="EMBL" id="JAGSMN010000426">
    <property type="protein sequence ID" value="MBR7675081.1"/>
    <property type="molecule type" value="Genomic_DNA"/>
</dbReference>
<reference evidence="3" key="1">
    <citation type="submission" date="2021-04" db="EMBL/GenBank/DDBJ databases">
        <title>Sequencing of actinobacteria type strains.</title>
        <authorList>
            <person name="Nguyen G.-S."/>
            <person name="Wentzel A."/>
        </authorList>
    </citation>
    <scope>NUCLEOTIDE SEQUENCE</scope>
    <source>
        <strain evidence="3">DSM 42095</strain>
    </source>
</reference>
<dbReference type="AlphaFoldDB" id="A0A8T4IRW9"/>
<sequence length="380" mass="39615">MRPRTVLALATAVLATLTALTSVGPAAHAAASPRTYGDGDGGDGGGACSPRASVAGYSDALDKTEYQGTPVAGLSALARDVDGRIAALSDRSVLFSLDVHTTGGTRTARTTRAVPLADERGEPLDSEGLVVERDGDRLVTSETEPSVRRYDRAGTLLGRLPVPEALRVAPAGRARANQTFEGLTALRHGRTLTAALEGQLAGDGKDASGRPLVRMQSWDRARDGGFRAARQWGYPVDEKLGVAEIAATGDGRLLVLERGYEQGAGNTVRLYLADPRGADDVTRVGELTGQDGTGLVGKTLLADLGDCPDLGAPNPSPQSNPLLDNIEGLAVTGHGHGHAHGYAHGGWLRVLLVSDDNASATQLTRLYALTLRLPRLPHAP</sequence>
<evidence type="ECO:0000313" key="3">
    <source>
        <dbReference type="EMBL" id="MBR7675081.1"/>
    </source>
</evidence>
<keyword evidence="4" id="KW-1185">Reference proteome</keyword>
<accession>A0A8T4IRW9</accession>
<evidence type="ECO:0000313" key="4">
    <source>
        <dbReference type="Proteomes" id="UP000675554"/>
    </source>
</evidence>
<keyword evidence="1" id="KW-0732">Signal</keyword>
<feature type="signal peptide" evidence="1">
    <location>
        <begin position="1"/>
        <end position="29"/>
    </location>
</feature>
<name>A0A8T4IRW9_9ACTN</name>
<evidence type="ECO:0000256" key="1">
    <source>
        <dbReference type="SAM" id="SignalP"/>
    </source>
</evidence>
<protein>
    <submittedName>
        <fullName evidence="3">Esterase-like activity of phytase family protein</fullName>
    </submittedName>
</protein>
<gene>
    <name evidence="3" type="ORF">KDA82_19040</name>
</gene>
<dbReference type="Pfam" id="PF13449">
    <property type="entry name" value="Phytase-like"/>
    <property type="match status" value="1"/>
</dbReference>
<dbReference type="Proteomes" id="UP000675554">
    <property type="component" value="Unassembled WGS sequence"/>
</dbReference>
<evidence type="ECO:0000259" key="2">
    <source>
        <dbReference type="Pfam" id="PF13449"/>
    </source>
</evidence>
<comment type="caution">
    <text evidence="3">The sequence shown here is derived from an EMBL/GenBank/DDBJ whole genome shotgun (WGS) entry which is preliminary data.</text>
</comment>
<dbReference type="PANTHER" id="PTHR37957:SF1">
    <property type="entry name" value="PHYTASE-LIKE DOMAIN-CONTAINING PROTEIN"/>
    <property type="match status" value="1"/>
</dbReference>
<dbReference type="InterPro" id="IPR027372">
    <property type="entry name" value="Phytase-like_dom"/>
</dbReference>
<dbReference type="PANTHER" id="PTHR37957">
    <property type="entry name" value="BLR7070 PROTEIN"/>
    <property type="match status" value="1"/>
</dbReference>
<feature type="chain" id="PRO_5035806200" evidence="1">
    <location>
        <begin position="30"/>
        <end position="380"/>
    </location>
</feature>
<organism evidence="3 4">
    <name type="scientific">Streptomyces daliensis</name>
    <dbReference type="NCBI Taxonomy" id="299421"/>
    <lineage>
        <taxon>Bacteria</taxon>
        <taxon>Bacillati</taxon>
        <taxon>Actinomycetota</taxon>
        <taxon>Actinomycetes</taxon>
        <taxon>Kitasatosporales</taxon>
        <taxon>Streptomycetaceae</taxon>
        <taxon>Streptomyces</taxon>
    </lineage>
</organism>
<proteinExistence type="predicted"/>